<protein>
    <submittedName>
        <fullName evidence="4">Sugar-phosphate nucleotidyltransferase</fullName>
    </submittedName>
</protein>
<accession>A0ABX4YIC6</accession>
<keyword evidence="5" id="KW-1185">Reference proteome</keyword>
<gene>
    <name evidence="4" type="ORF">BES34_010685</name>
</gene>
<dbReference type="Gene3D" id="3.90.550.10">
    <property type="entry name" value="Spore Coat Polysaccharide Biosynthesis Protein SpsA, Chain A"/>
    <property type="match status" value="1"/>
</dbReference>
<keyword evidence="1" id="KW-0808">Transferase</keyword>
<dbReference type="InterPro" id="IPR029044">
    <property type="entry name" value="Nucleotide-diphossugar_trans"/>
</dbReference>
<dbReference type="InterPro" id="IPR005835">
    <property type="entry name" value="NTP_transferase_dom"/>
</dbReference>
<evidence type="ECO:0000313" key="5">
    <source>
        <dbReference type="Proteomes" id="UP000094669"/>
    </source>
</evidence>
<sequence>MNDKAFFPCAGFGTRMQEWTKELPKPLLRVSDIPLIYYSFYWAKRWGVTEAIVNSHYQSRRLESSLDSFNDFKLHISKEYPIILGTGGGIRTAIDRFWDIDDEFLVMNPDFILFPEPDFSPWPSEEEKNRFDCILYLAKKPPNAGYTGLTLSGEKVSFENGNFFYLGLSWMRGTCLSDLRPNVPYDLANTFRELAKKNRLGGKIFPGEFLDLGEKDLYEMYRETDFEIRLGNDWKKFIQNLRRET</sequence>
<dbReference type="Pfam" id="PF00483">
    <property type="entry name" value="NTP_transferase"/>
    <property type="match status" value="1"/>
</dbReference>
<evidence type="ECO:0000256" key="1">
    <source>
        <dbReference type="ARBA" id="ARBA00022679"/>
    </source>
</evidence>
<evidence type="ECO:0000256" key="2">
    <source>
        <dbReference type="ARBA" id="ARBA00022695"/>
    </source>
</evidence>
<dbReference type="RefSeq" id="WP_010414863.1">
    <property type="nucleotide sequence ID" value="NZ_MCRM02000009.1"/>
</dbReference>
<proteinExistence type="predicted"/>
<keyword evidence="2" id="KW-0548">Nucleotidyltransferase</keyword>
<dbReference type="PANTHER" id="PTHR43584">
    <property type="entry name" value="NUCLEOTIDYL TRANSFERASE"/>
    <property type="match status" value="1"/>
</dbReference>
<dbReference type="SUPFAM" id="SSF53448">
    <property type="entry name" value="Nucleotide-diphospho-sugar transferases"/>
    <property type="match status" value="1"/>
</dbReference>
<reference evidence="4" key="1">
    <citation type="submission" date="2018-01" db="EMBL/GenBank/DDBJ databases">
        <title>Genomic characterization of Leptospira inadai serogroup Lyme isolated from captured rat in Brazil and comparative analysis with human reference strain.</title>
        <authorList>
            <person name="Moreno L.Z."/>
            <person name="Loureiro A.P."/>
            <person name="Miraglia F."/>
            <person name="Kremer F.S."/>
            <person name="Eslabao M.R."/>
            <person name="Dellagostin O.A."/>
            <person name="Lilenbaum W."/>
            <person name="Moreno A.M."/>
        </authorList>
    </citation>
    <scope>NUCLEOTIDE SEQUENCE [LARGE SCALE GENOMIC DNA]</scope>
    <source>
        <strain evidence="4">M34/99</strain>
    </source>
</reference>
<name>A0ABX4YIC6_9LEPT</name>
<dbReference type="PANTHER" id="PTHR43584:SF8">
    <property type="entry name" value="N-ACETYLMURAMATE ALPHA-1-PHOSPHATE URIDYLYLTRANSFERASE"/>
    <property type="match status" value="1"/>
</dbReference>
<evidence type="ECO:0000259" key="3">
    <source>
        <dbReference type="Pfam" id="PF00483"/>
    </source>
</evidence>
<feature type="domain" description="Nucleotidyl transferase" evidence="3">
    <location>
        <begin position="10"/>
        <end position="113"/>
    </location>
</feature>
<dbReference type="EMBL" id="MCRM02000009">
    <property type="protein sequence ID" value="PNV75027.1"/>
    <property type="molecule type" value="Genomic_DNA"/>
</dbReference>
<comment type="caution">
    <text evidence="4">The sequence shown here is derived from an EMBL/GenBank/DDBJ whole genome shotgun (WGS) entry which is preliminary data.</text>
</comment>
<organism evidence="4 5">
    <name type="scientific">Leptospira inadai serovar Lyme</name>
    <dbReference type="NCBI Taxonomy" id="293084"/>
    <lineage>
        <taxon>Bacteria</taxon>
        <taxon>Pseudomonadati</taxon>
        <taxon>Spirochaetota</taxon>
        <taxon>Spirochaetia</taxon>
        <taxon>Leptospirales</taxon>
        <taxon>Leptospiraceae</taxon>
        <taxon>Leptospira</taxon>
    </lineage>
</organism>
<dbReference type="Proteomes" id="UP000094669">
    <property type="component" value="Unassembled WGS sequence"/>
</dbReference>
<evidence type="ECO:0000313" key="4">
    <source>
        <dbReference type="EMBL" id="PNV75027.1"/>
    </source>
</evidence>
<dbReference type="InterPro" id="IPR050065">
    <property type="entry name" value="GlmU-like"/>
</dbReference>